<sequence>MSPVSHNRKKDMETLLDAEQIRLTSQVRFRAVGEEGVLVHLENGRVIVVNEVGLFLVQQLASPVTRPELARAVTREFAVSADRVQADLQLYLEELDREQVIEYST</sequence>
<accession>A0A444JH55</accession>
<dbReference type="Proteomes" id="UP000288892">
    <property type="component" value="Unassembled WGS sequence"/>
</dbReference>
<dbReference type="Pfam" id="PF05402">
    <property type="entry name" value="PqqD"/>
    <property type="match status" value="1"/>
</dbReference>
<gene>
    <name evidence="1" type="ORF">VU01_10115</name>
</gene>
<protein>
    <submittedName>
        <fullName evidence="1">Coenzyme PQQ synthesis protein D (PqqD)</fullName>
    </submittedName>
</protein>
<dbReference type="InterPro" id="IPR008792">
    <property type="entry name" value="PQQD"/>
</dbReference>
<evidence type="ECO:0000313" key="2">
    <source>
        <dbReference type="Proteomes" id="UP000288892"/>
    </source>
</evidence>
<keyword evidence="2" id="KW-1185">Reference proteome</keyword>
<comment type="caution">
    <text evidence="1">The sequence shown here is derived from an EMBL/GenBank/DDBJ whole genome shotgun (WGS) entry which is preliminary data.</text>
</comment>
<dbReference type="Gene3D" id="1.10.10.1150">
    <property type="entry name" value="Coenzyme PQQ synthesis protein D (PqqD)"/>
    <property type="match status" value="1"/>
</dbReference>
<evidence type="ECO:0000313" key="1">
    <source>
        <dbReference type="EMBL" id="RWX52451.1"/>
    </source>
</evidence>
<reference evidence="1 2" key="1">
    <citation type="submission" date="2017-01" db="EMBL/GenBank/DDBJ databases">
        <title>The cable genome- insights into the physiology and evolution of filamentous bacteria capable of sulfide oxidation via long distance electron transfer.</title>
        <authorList>
            <person name="Schreiber L."/>
            <person name="Bjerg J.T."/>
            <person name="Boggild A."/>
            <person name="Van De Vossenberg J."/>
            <person name="Meysman F."/>
            <person name="Nielsen L.P."/>
            <person name="Schramm A."/>
            <person name="Kjeldsen K.U."/>
        </authorList>
    </citation>
    <scope>NUCLEOTIDE SEQUENCE [LARGE SCALE GENOMIC DNA]</scope>
    <source>
        <strain evidence="1">A5</strain>
    </source>
</reference>
<dbReference type="EMBL" id="MTKS01000011">
    <property type="protein sequence ID" value="RWX52451.1"/>
    <property type="molecule type" value="Genomic_DNA"/>
</dbReference>
<name>A0A444JH55_9BACT</name>
<dbReference type="InterPro" id="IPR041881">
    <property type="entry name" value="PqqD_sf"/>
</dbReference>
<proteinExistence type="predicted"/>
<organism evidence="1 2">
    <name type="scientific">Candidatus Electrothrix marina</name>
    <dbReference type="NCBI Taxonomy" id="1859130"/>
    <lineage>
        <taxon>Bacteria</taxon>
        <taxon>Pseudomonadati</taxon>
        <taxon>Thermodesulfobacteriota</taxon>
        <taxon>Desulfobulbia</taxon>
        <taxon>Desulfobulbales</taxon>
        <taxon>Desulfobulbaceae</taxon>
        <taxon>Candidatus Electrothrix</taxon>
    </lineage>
</organism>
<dbReference type="AlphaFoldDB" id="A0A444JH55"/>